<keyword evidence="1" id="KW-1133">Transmembrane helix</keyword>
<feature type="non-terminal residue" evidence="2">
    <location>
        <position position="1"/>
    </location>
</feature>
<gene>
    <name evidence="2" type="ORF">CRG98_011182</name>
</gene>
<protein>
    <submittedName>
        <fullName evidence="2">Uncharacterized protein</fullName>
    </submittedName>
</protein>
<keyword evidence="1" id="KW-0812">Transmembrane</keyword>
<keyword evidence="3" id="KW-1185">Reference proteome</keyword>
<dbReference type="Proteomes" id="UP000233551">
    <property type="component" value="Unassembled WGS sequence"/>
</dbReference>
<proteinExistence type="predicted"/>
<keyword evidence="1" id="KW-0472">Membrane</keyword>
<evidence type="ECO:0000256" key="1">
    <source>
        <dbReference type="SAM" id="Phobius"/>
    </source>
</evidence>
<sequence length="99" mass="11095">NEKALQTEKDADRCTLLKDADKHCRILLKRMKKTKGYLKSMLVVSVGFAVGAAIMSRSMGNWDLKKVSEALGDMADWDFNELSGMFVKLAEMLNLPLTI</sequence>
<name>A0A2I0KIN6_PUNGR</name>
<evidence type="ECO:0000313" key="3">
    <source>
        <dbReference type="Proteomes" id="UP000233551"/>
    </source>
</evidence>
<feature type="transmembrane region" description="Helical" evidence="1">
    <location>
        <begin position="36"/>
        <end position="55"/>
    </location>
</feature>
<reference evidence="2 3" key="1">
    <citation type="submission" date="2017-11" db="EMBL/GenBank/DDBJ databases">
        <title>De-novo sequencing of pomegranate (Punica granatum L.) genome.</title>
        <authorList>
            <person name="Akparov Z."/>
            <person name="Amiraslanov A."/>
            <person name="Hajiyeva S."/>
            <person name="Abbasov M."/>
            <person name="Kaur K."/>
            <person name="Hamwieh A."/>
            <person name="Solovyev V."/>
            <person name="Salamov A."/>
            <person name="Braich B."/>
            <person name="Kosarev P."/>
            <person name="Mahmoud A."/>
            <person name="Hajiyev E."/>
            <person name="Babayeva S."/>
            <person name="Izzatullayeva V."/>
            <person name="Mammadov A."/>
            <person name="Mammadov A."/>
            <person name="Sharifova S."/>
            <person name="Ojaghi J."/>
            <person name="Eynullazada K."/>
            <person name="Bayramov B."/>
            <person name="Abdulazimova A."/>
            <person name="Shahmuradov I."/>
        </authorList>
    </citation>
    <scope>NUCLEOTIDE SEQUENCE [LARGE SCALE GENOMIC DNA]</scope>
    <source>
        <strain evidence="3">cv. AG2017</strain>
        <tissue evidence="2">Leaf</tissue>
    </source>
</reference>
<comment type="caution">
    <text evidence="2">The sequence shown here is derived from an EMBL/GenBank/DDBJ whole genome shotgun (WGS) entry which is preliminary data.</text>
</comment>
<dbReference type="AlphaFoldDB" id="A0A2I0KIN6"/>
<organism evidence="2 3">
    <name type="scientific">Punica granatum</name>
    <name type="common">Pomegranate</name>
    <dbReference type="NCBI Taxonomy" id="22663"/>
    <lineage>
        <taxon>Eukaryota</taxon>
        <taxon>Viridiplantae</taxon>
        <taxon>Streptophyta</taxon>
        <taxon>Embryophyta</taxon>
        <taxon>Tracheophyta</taxon>
        <taxon>Spermatophyta</taxon>
        <taxon>Magnoliopsida</taxon>
        <taxon>eudicotyledons</taxon>
        <taxon>Gunneridae</taxon>
        <taxon>Pentapetalae</taxon>
        <taxon>rosids</taxon>
        <taxon>malvids</taxon>
        <taxon>Myrtales</taxon>
        <taxon>Lythraceae</taxon>
        <taxon>Punica</taxon>
    </lineage>
</organism>
<accession>A0A2I0KIN6</accession>
<evidence type="ECO:0000313" key="2">
    <source>
        <dbReference type="EMBL" id="PKI68385.1"/>
    </source>
</evidence>
<dbReference type="EMBL" id="PGOL01000558">
    <property type="protein sequence ID" value="PKI68385.1"/>
    <property type="molecule type" value="Genomic_DNA"/>
</dbReference>